<gene>
    <name evidence="3" type="ORF">L618_007400000040</name>
</gene>
<evidence type="ECO:0000313" key="3">
    <source>
        <dbReference type="EMBL" id="TWH05932.1"/>
    </source>
</evidence>
<dbReference type="GO" id="GO:0004803">
    <property type="term" value="F:transposase activity"/>
    <property type="evidence" value="ECO:0007669"/>
    <property type="project" value="InterPro"/>
</dbReference>
<dbReference type="GO" id="GO:0003677">
    <property type="term" value="F:DNA binding"/>
    <property type="evidence" value="ECO:0007669"/>
    <property type="project" value="InterPro"/>
</dbReference>
<dbReference type="InterPro" id="IPR002559">
    <property type="entry name" value="Transposase_11"/>
</dbReference>
<feature type="compositionally biased region" description="Basic residues" evidence="1">
    <location>
        <begin position="206"/>
        <end position="218"/>
    </location>
</feature>
<dbReference type="AlphaFoldDB" id="A0A562D8N5"/>
<evidence type="ECO:0000259" key="2">
    <source>
        <dbReference type="Pfam" id="PF01609"/>
    </source>
</evidence>
<evidence type="ECO:0000313" key="4">
    <source>
        <dbReference type="Proteomes" id="UP000317573"/>
    </source>
</evidence>
<dbReference type="GO" id="GO:0006313">
    <property type="term" value="P:DNA transposition"/>
    <property type="evidence" value="ECO:0007669"/>
    <property type="project" value="InterPro"/>
</dbReference>
<organism evidence="3 4">
    <name type="scientific">Rhodococcus rhodochrous J45</name>
    <dbReference type="NCBI Taxonomy" id="935266"/>
    <lineage>
        <taxon>Bacteria</taxon>
        <taxon>Bacillati</taxon>
        <taxon>Actinomycetota</taxon>
        <taxon>Actinomycetes</taxon>
        <taxon>Mycobacteriales</taxon>
        <taxon>Nocardiaceae</taxon>
        <taxon>Rhodococcus</taxon>
    </lineage>
</organism>
<accession>A0A562D8N5</accession>
<feature type="region of interest" description="Disordered" evidence="1">
    <location>
        <begin position="76"/>
        <end position="97"/>
    </location>
</feature>
<proteinExistence type="predicted"/>
<feature type="non-terminal residue" evidence="3">
    <location>
        <position position="226"/>
    </location>
</feature>
<name>A0A562D8N5_RHORH</name>
<feature type="domain" description="Transposase IS4-like" evidence="2">
    <location>
        <begin position="147"/>
        <end position="226"/>
    </location>
</feature>
<evidence type="ECO:0000256" key="1">
    <source>
        <dbReference type="SAM" id="MobiDB-lite"/>
    </source>
</evidence>
<sequence>MSLDTAAPAQSRARKGSFRACLLWSRSFVRHNAPSWSMRCLPGWYRMPCGRSSNRRCPASGRGRKAAAGRRSMIGRCSPLSSMSSPADVPGGTCRRHSESVFRPRIDGSRPGPRLGCSTSCTAGSSIGSAPAGTWTGPPRFSTPRTCGRKGGSLTGPSPVDRRKNGSKIHILSDADGIPLVTAVTSANTHDSVMLQPMVAAIPAVRSRRGPRRRRPGRLRADKGYD</sequence>
<feature type="region of interest" description="Disordered" evidence="1">
    <location>
        <begin position="128"/>
        <end position="163"/>
    </location>
</feature>
<protein>
    <submittedName>
        <fullName evidence="3">DDE family transposase</fullName>
    </submittedName>
</protein>
<dbReference type="Pfam" id="PF01609">
    <property type="entry name" value="DDE_Tnp_1"/>
    <property type="match status" value="1"/>
</dbReference>
<feature type="region of interest" description="Disordered" evidence="1">
    <location>
        <begin position="206"/>
        <end position="226"/>
    </location>
</feature>
<dbReference type="Proteomes" id="UP000317573">
    <property type="component" value="Unassembled WGS sequence"/>
</dbReference>
<comment type="caution">
    <text evidence="3">The sequence shown here is derived from an EMBL/GenBank/DDBJ whole genome shotgun (WGS) entry which is preliminary data.</text>
</comment>
<reference evidence="3 4" key="1">
    <citation type="submission" date="2019-07" db="EMBL/GenBank/DDBJ databases">
        <title>Genome sequencing of lignin-degrading bacterial isolates.</title>
        <authorList>
            <person name="Gladden J."/>
        </authorList>
    </citation>
    <scope>NUCLEOTIDE SEQUENCE [LARGE SCALE GENOMIC DNA]</scope>
    <source>
        <strain evidence="3 4">J45</strain>
    </source>
</reference>
<dbReference type="EMBL" id="VLJT01000077">
    <property type="protein sequence ID" value="TWH05932.1"/>
    <property type="molecule type" value="Genomic_DNA"/>
</dbReference>